<feature type="transmembrane region" description="Helical" evidence="1">
    <location>
        <begin position="141"/>
        <end position="158"/>
    </location>
</feature>
<comment type="caution">
    <text evidence="3">The sequence shown here is derived from an EMBL/GenBank/DDBJ whole genome shotgun (WGS) entry which is preliminary data.</text>
</comment>
<dbReference type="InterPro" id="IPR037185">
    <property type="entry name" value="EmrE-like"/>
</dbReference>
<feature type="transmembrane region" description="Helical" evidence="1">
    <location>
        <begin position="228"/>
        <end position="246"/>
    </location>
</feature>
<evidence type="ECO:0000259" key="2">
    <source>
        <dbReference type="Pfam" id="PF00892"/>
    </source>
</evidence>
<evidence type="ECO:0000313" key="4">
    <source>
        <dbReference type="Proteomes" id="UP000706039"/>
    </source>
</evidence>
<dbReference type="Pfam" id="PF00892">
    <property type="entry name" value="EamA"/>
    <property type="match status" value="2"/>
</dbReference>
<keyword evidence="1" id="KW-1133">Transmembrane helix</keyword>
<sequence length="305" mass="32483">MHQADPPSFSVATPSGKVAPPRFAFAALLGSNLCLAFGPLLVRASDVGPVAAGFWRVTLAVPFLLIMLGLSRERISRMRAGLWVTLAIAGLFFALDLGAWHLGIHQTKLANATLFGNASILLFPIYGFIMARAWPNRSQAVALLLAAFGAALLMGRSYEMSADNLIGDLLCLLAGLLYTGYLVAMTRVRGTLGSWSALILSTMAGILPLLAMASLLGEKILPTDWTPLIMLALVSQVVGQGLLTYAMVHFQPIVVGLVLLVQPIIAATIGWLIYGERLGLLDFVGAVAVAIALVLVRRPDRPRGD</sequence>
<dbReference type="PANTHER" id="PTHR22911">
    <property type="entry name" value="ACYL-MALONYL CONDENSING ENZYME-RELATED"/>
    <property type="match status" value="1"/>
</dbReference>
<organism evidence="3 4">
    <name type="scientific">Sphingomonas colocasiae</name>
    <dbReference type="NCBI Taxonomy" id="1848973"/>
    <lineage>
        <taxon>Bacteria</taxon>
        <taxon>Pseudomonadati</taxon>
        <taxon>Pseudomonadota</taxon>
        <taxon>Alphaproteobacteria</taxon>
        <taxon>Sphingomonadales</taxon>
        <taxon>Sphingomonadaceae</taxon>
        <taxon>Sphingomonas</taxon>
    </lineage>
</organism>
<dbReference type="EMBL" id="JAINVV010000010">
    <property type="protein sequence ID" value="MBY8824885.1"/>
    <property type="molecule type" value="Genomic_DNA"/>
</dbReference>
<gene>
    <name evidence="3" type="ORF">K7G82_21455</name>
</gene>
<reference evidence="3 4" key="1">
    <citation type="submission" date="2021-08" db="EMBL/GenBank/DDBJ databases">
        <authorList>
            <person name="Tuo L."/>
        </authorList>
    </citation>
    <scope>NUCLEOTIDE SEQUENCE [LARGE SCALE GENOMIC DNA]</scope>
    <source>
        <strain evidence="3 4">JCM 31229</strain>
    </source>
</reference>
<accession>A0ABS7PU48</accession>
<dbReference type="RefSeq" id="WP_222991994.1">
    <property type="nucleotide sequence ID" value="NZ_JAINVV010000010.1"/>
</dbReference>
<feature type="transmembrane region" description="Helical" evidence="1">
    <location>
        <begin position="164"/>
        <end position="183"/>
    </location>
</feature>
<dbReference type="SUPFAM" id="SSF103481">
    <property type="entry name" value="Multidrug resistance efflux transporter EmrE"/>
    <property type="match status" value="2"/>
</dbReference>
<proteinExistence type="predicted"/>
<evidence type="ECO:0000313" key="3">
    <source>
        <dbReference type="EMBL" id="MBY8824885.1"/>
    </source>
</evidence>
<evidence type="ECO:0000256" key="1">
    <source>
        <dbReference type="SAM" id="Phobius"/>
    </source>
</evidence>
<name>A0ABS7PU48_9SPHN</name>
<dbReference type="Proteomes" id="UP000706039">
    <property type="component" value="Unassembled WGS sequence"/>
</dbReference>
<protein>
    <submittedName>
        <fullName evidence="3">DMT family transporter</fullName>
    </submittedName>
</protein>
<feature type="transmembrane region" description="Helical" evidence="1">
    <location>
        <begin position="195"/>
        <end position="216"/>
    </location>
</feature>
<keyword evidence="1" id="KW-0812">Transmembrane</keyword>
<dbReference type="InterPro" id="IPR000620">
    <property type="entry name" value="EamA_dom"/>
</dbReference>
<keyword evidence="1" id="KW-0472">Membrane</keyword>
<keyword evidence="4" id="KW-1185">Reference proteome</keyword>
<feature type="domain" description="EamA" evidence="2">
    <location>
        <begin position="26"/>
        <end position="154"/>
    </location>
</feature>
<feature type="transmembrane region" description="Helical" evidence="1">
    <location>
        <begin position="280"/>
        <end position="296"/>
    </location>
</feature>
<feature type="transmembrane region" description="Helical" evidence="1">
    <location>
        <begin position="109"/>
        <end position="129"/>
    </location>
</feature>
<dbReference type="PANTHER" id="PTHR22911:SF76">
    <property type="entry name" value="EAMA DOMAIN-CONTAINING PROTEIN"/>
    <property type="match status" value="1"/>
</dbReference>
<feature type="transmembrane region" description="Helical" evidence="1">
    <location>
        <begin position="253"/>
        <end position="274"/>
    </location>
</feature>
<feature type="transmembrane region" description="Helical" evidence="1">
    <location>
        <begin position="82"/>
        <end position="103"/>
    </location>
</feature>
<feature type="transmembrane region" description="Helical" evidence="1">
    <location>
        <begin position="53"/>
        <end position="70"/>
    </location>
</feature>
<feature type="transmembrane region" description="Helical" evidence="1">
    <location>
        <begin position="23"/>
        <end position="41"/>
    </location>
</feature>
<feature type="domain" description="EamA" evidence="2">
    <location>
        <begin position="166"/>
        <end position="296"/>
    </location>
</feature>